<dbReference type="Proteomes" id="UP000007519">
    <property type="component" value="Chromosome"/>
</dbReference>
<evidence type="ECO:0000313" key="2">
    <source>
        <dbReference type="Proteomes" id="UP000007519"/>
    </source>
</evidence>
<evidence type="ECO:0000313" key="1">
    <source>
        <dbReference type="EMBL" id="AFC23957.1"/>
    </source>
</evidence>
<reference evidence="1 2" key="1">
    <citation type="journal article" date="2012" name="Stand. Genomic Sci.">
        <title>Complete genome sequencing and analysis of Saprospira grandis str. Lewin, a predatory marine bacterium.</title>
        <authorList>
            <person name="Saw J.H."/>
            <person name="Yuryev A."/>
            <person name="Kanbe M."/>
            <person name="Hou S."/>
            <person name="Young A.G."/>
            <person name="Aizawa S."/>
            <person name="Alam M."/>
        </authorList>
    </citation>
    <scope>NUCLEOTIDE SEQUENCE [LARGE SCALE GENOMIC DNA]</scope>
    <source>
        <strain evidence="1 2">Lewin</strain>
    </source>
</reference>
<protein>
    <submittedName>
        <fullName evidence="1">Uncharacterized protein</fullName>
    </submittedName>
</protein>
<dbReference type="STRING" id="984262.SGRA_1222"/>
<sequence>MIRGPFLDLFSFLGLPRPAGGSGCVGARRSARPCAGFARWVCGFAAPLSIPQPRRSAPLAQA</sequence>
<dbReference type="KEGG" id="sgn:SGRA_1222"/>
<dbReference type="HOGENOM" id="CLU_2901678_0_0_10"/>
<name>H6L4N3_SAPGL</name>
<accession>H6L4N3</accession>
<proteinExistence type="predicted"/>
<gene>
    <name evidence="1" type="ordered locus">SGRA_1222</name>
</gene>
<organism evidence="1 2">
    <name type="scientific">Saprospira grandis (strain Lewin)</name>
    <dbReference type="NCBI Taxonomy" id="984262"/>
    <lineage>
        <taxon>Bacteria</taxon>
        <taxon>Pseudomonadati</taxon>
        <taxon>Bacteroidota</taxon>
        <taxon>Saprospiria</taxon>
        <taxon>Saprospirales</taxon>
        <taxon>Saprospiraceae</taxon>
        <taxon>Saprospira</taxon>
    </lineage>
</organism>
<keyword evidence="2" id="KW-1185">Reference proteome</keyword>
<dbReference type="AlphaFoldDB" id="H6L4N3"/>
<dbReference type="EMBL" id="CP002831">
    <property type="protein sequence ID" value="AFC23957.1"/>
    <property type="molecule type" value="Genomic_DNA"/>
</dbReference>